<evidence type="ECO:0000313" key="9">
    <source>
        <dbReference type="Proteomes" id="UP000630923"/>
    </source>
</evidence>
<evidence type="ECO:0000256" key="6">
    <source>
        <dbReference type="SAM" id="Phobius"/>
    </source>
</evidence>
<comment type="similarity">
    <text evidence="2">Belongs to the methyl-accepting chemotaxis (MCP) protein family.</text>
</comment>
<dbReference type="Pfam" id="PF00015">
    <property type="entry name" value="MCPsignal"/>
    <property type="match status" value="1"/>
</dbReference>
<evidence type="ECO:0000256" key="1">
    <source>
        <dbReference type="ARBA" id="ARBA00023224"/>
    </source>
</evidence>
<dbReference type="PANTHER" id="PTHR32089:SF112">
    <property type="entry name" value="LYSOZYME-LIKE PROTEIN-RELATED"/>
    <property type="match status" value="1"/>
</dbReference>
<protein>
    <submittedName>
        <fullName evidence="8">Chemotaxis protein</fullName>
    </submittedName>
</protein>
<keyword evidence="6" id="KW-1133">Transmembrane helix</keyword>
<keyword evidence="6" id="KW-0472">Membrane</keyword>
<dbReference type="SMART" id="SM00283">
    <property type="entry name" value="MA"/>
    <property type="match status" value="1"/>
</dbReference>
<sequence length="514" mass="56008">MDNLSLIRQTFAKTMVYILAAHVPLVILAGWFTGNLDWVAVVFAVIFAGVPIVILKLQGASSFQRQLSGVSLVLFAALLVYLFSGHPWQIDVHMYFFAVLAVLTAYSDFRVIVVAAAVVAVHHIVLNFAFPTWVFPEGADFGRVLLHALVVVLEVPTLIWLCIKISSILEEVVEAQLQIKEEAEKAHKAKEEALQLKANAEQALSALEEKEAENTRMAEDRRLEREEAEKVARENRLQIAADFEESVGALLMQASRNIEEVSHNSTLLIQSTQDADEKLQSVSIANDTMSMNVATVASSIEEMSATAGEIALQVNKTTEVSEQAATVSKGGEETLRELMDQSSKIRSVVQMINDIAEQTNLLALNATIEAARAGEAGKGFAVVASEVKNLANQSAKATEEIEVLINAMTKAADDTSNVITQIVEIINQVRNNAISISAAVEEQSASTSETSRAAQTTSTEAETVKHRASELQDVMSTVQSNTGKTAEILKTIMEQHRELEATANEFANHIRATH</sequence>
<dbReference type="PANTHER" id="PTHR32089">
    <property type="entry name" value="METHYL-ACCEPTING CHEMOTAXIS PROTEIN MCPB"/>
    <property type="match status" value="1"/>
</dbReference>
<proteinExistence type="inferred from homology"/>
<keyword evidence="9" id="KW-1185">Reference proteome</keyword>
<name>A0A919E4R5_9PROT</name>
<feature type="compositionally biased region" description="Polar residues" evidence="5">
    <location>
        <begin position="443"/>
        <end position="461"/>
    </location>
</feature>
<evidence type="ECO:0000259" key="7">
    <source>
        <dbReference type="PROSITE" id="PS50111"/>
    </source>
</evidence>
<dbReference type="Proteomes" id="UP000630923">
    <property type="component" value="Unassembled WGS sequence"/>
</dbReference>
<dbReference type="InterPro" id="IPR004090">
    <property type="entry name" value="Chemotax_Me-accpt_rcpt"/>
</dbReference>
<reference evidence="8" key="2">
    <citation type="submission" date="2020-09" db="EMBL/GenBank/DDBJ databases">
        <authorList>
            <person name="Sun Q."/>
            <person name="Kim S."/>
        </authorList>
    </citation>
    <scope>NUCLEOTIDE SEQUENCE</scope>
    <source>
        <strain evidence="8">KCTC 42590</strain>
    </source>
</reference>
<feature type="transmembrane region" description="Helical" evidence="6">
    <location>
        <begin position="12"/>
        <end position="32"/>
    </location>
</feature>
<feature type="coiled-coil region" evidence="4">
    <location>
        <begin position="165"/>
        <end position="229"/>
    </location>
</feature>
<feature type="domain" description="Methyl-accepting transducer" evidence="7">
    <location>
        <begin position="264"/>
        <end position="482"/>
    </location>
</feature>
<evidence type="ECO:0000256" key="3">
    <source>
        <dbReference type="PROSITE-ProRule" id="PRU00284"/>
    </source>
</evidence>
<feature type="transmembrane region" description="Helical" evidence="6">
    <location>
        <begin position="141"/>
        <end position="163"/>
    </location>
</feature>
<dbReference type="InterPro" id="IPR004089">
    <property type="entry name" value="MCPsignal_dom"/>
</dbReference>
<dbReference type="SUPFAM" id="SSF58104">
    <property type="entry name" value="Methyl-accepting chemotaxis protein (MCP) signaling domain"/>
    <property type="match status" value="1"/>
</dbReference>
<evidence type="ECO:0000256" key="2">
    <source>
        <dbReference type="ARBA" id="ARBA00029447"/>
    </source>
</evidence>
<dbReference type="GO" id="GO:0016020">
    <property type="term" value="C:membrane"/>
    <property type="evidence" value="ECO:0007669"/>
    <property type="project" value="InterPro"/>
</dbReference>
<reference evidence="8" key="1">
    <citation type="journal article" date="2014" name="Int. J. Syst. Evol. Microbiol.">
        <title>Complete genome sequence of Corynebacterium casei LMG S-19264T (=DSM 44701T), isolated from a smear-ripened cheese.</title>
        <authorList>
            <consortium name="US DOE Joint Genome Institute (JGI-PGF)"/>
            <person name="Walter F."/>
            <person name="Albersmeier A."/>
            <person name="Kalinowski J."/>
            <person name="Ruckert C."/>
        </authorList>
    </citation>
    <scope>NUCLEOTIDE SEQUENCE</scope>
    <source>
        <strain evidence="8">KCTC 42590</strain>
    </source>
</reference>
<accession>A0A919E4R5</accession>
<dbReference type="GO" id="GO:0007165">
    <property type="term" value="P:signal transduction"/>
    <property type="evidence" value="ECO:0007669"/>
    <property type="project" value="UniProtKB-KW"/>
</dbReference>
<dbReference type="GO" id="GO:0006935">
    <property type="term" value="P:chemotaxis"/>
    <property type="evidence" value="ECO:0007669"/>
    <property type="project" value="InterPro"/>
</dbReference>
<dbReference type="EMBL" id="BNCI01000001">
    <property type="protein sequence ID" value="GHF19378.1"/>
    <property type="molecule type" value="Genomic_DNA"/>
</dbReference>
<dbReference type="RefSeq" id="WP_191250933.1">
    <property type="nucleotide sequence ID" value="NZ_BNCI01000001.1"/>
</dbReference>
<dbReference type="PRINTS" id="PR00260">
    <property type="entry name" value="CHEMTRNSDUCR"/>
</dbReference>
<keyword evidence="4" id="KW-0175">Coiled coil</keyword>
<dbReference type="PROSITE" id="PS50111">
    <property type="entry name" value="CHEMOTAXIS_TRANSDUC_2"/>
    <property type="match status" value="1"/>
</dbReference>
<evidence type="ECO:0000256" key="4">
    <source>
        <dbReference type="SAM" id="Coils"/>
    </source>
</evidence>
<comment type="caution">
    <text evidence="8">The sequence shown here is derived from an EMBL/GenBank/DDBJ whole genome shotgun (WGS) entry which is preliminary data.</text>
</comment>
<organism evidence="8 9">
    <name type="scientific">Kordiimonas sediminis</name>
    <dbReference type="NCBI Taxonomy" id="1735581"/>
    <lineage>
        <taxon>Bacteria</taxon>
        <taxon>Pseudomonadati</taxon>
        <taxon>Pseudomonadota</taxon>
        <taxon>Alphaproteobacteria</taxon>
        <taxon>Kordiimonadales</taxon>
        <taxon>Kordiimonadaceae</taxon>
        <taxon>Kordiimonas</taxon>
    </lineage>
</organism>
<keyword evidence="1 3" id="KW-0807">Transducer</keyword>
<gene>
    <name evidence="8" type="ORF">GCM10017044_12470</name>
</gene>
<evidence type="ECO:0000313" key="8">
    <source>
        <dbReference type="EMBL" id="GHF19378.1"/>
    </source>
</evidence>
<dbReference type="Gene3D" id="1.10.287.950">
    <property type="entry name" value="Methyl-accepting chemotaxis protein"/>
    <property type="match status" value="1"/>
</dbReference>
<feature type="region of interest" description="Disordered" evidence="5">
    <location>
        <begin position="443"/>
        <end position="465"/>
    </location>
</feature>
<feature type="transmembrane region" description="Helical" evidence="6">
    <location>
        <begin position="67"/>
        <end position="84"/>
    </location>
</feature>
<feature type="transmembrane region" description="Helical" evidence="6">
    <location>
        <begin position="113"/>
        <end position="135"/>
    </location>
</feature>
<dbReference type="AlphaFoldDB" id="A0A919E4R5"/>
<keyword evidence="6" id="KW-0812">Transmembrane</keyword>
<feature type="transmembrane region" description="Helical" evidence="6">
    <location>
        <begin position="38"/>
        <end position="55"/>
    </location>
</feature>
<dbReference type="GO" id="GO:0004888">
    <property type="term" value="F:transmembrane signaling receptor activity"/>
    <property type="evidence" value="ECO:0007669"/>
    <property type="project" value="InterPro"/>
</dbReference>
<evidence type="ECO:0000256" key="5">
    <source>
        <dbReference type="SAM" id="MobiDB-lite"/>
    </source>
</evidence>